<protein>
    <submittedName>
        <fullName evidence="2">Uncharacterized protein</fullName>
    </submittedName>
</protein>
<name>A0A388JR54_CHABU</name>
<feature type="region of interest" description="Disordered" evidence="1">
    <location>
        <begin position="106"/>
        <end position="126"/>
    </location>
</feature>
<evidence type="ECO:0000313" key="3">
    <source>
        <dbReference type="Proteomes" id="UP000265515"/>
    </source>
</evidence>
<keyword evidence="3" id="KW-1185">Reference proteome</keyword>
<dbReference type="Proteomes" id="UP000265515">
    <property type="component" value="Unassembled WGS sequence"/>
</dbReference>
<evidence type="ECO:0000313" key="2">
    <source>
        <dbReference type="EMBL" id="GBG60260.1"/>
    </source>
</evidence>
<sequence>MADITSEQWKAMLHAAAENEKPFFQKLYEDAMHREREAEAAAKATSIATQVALVEVPKSSDDQFQEKRAAIVVALGQLRTLEDLESHVTSLEQRNQELQAEIVSLKQSQLSAPSPPNPRPTAVPVSHPNTILMQRASGTVMSAGTGASSSSGSAGSSALVPFPNAGTSAQNAAVLTGVQYNGPVVDKRESTLPSKYVGKGDITSWISSMLSYFEVLRTPQEDRSMIMGTNTEPAVRSFIELQAVTAGYERIDLTEWLKVTLVRTLEDLLIEQHQDKHAVLKARLKLEALKDQKWRTSMQALEQHLTSLFTTPNLGWTDVSCMDVIMGVAPKGYVSQLGLKDHTTSVLSTRSLAWAGKRLIVYGPRGQDTQFVGHRS</sequence>
<dbReference type="EMBL" id="BFEA01000010">
    <property type="protein sequence ID" value="GBG60260.1"/>
    <property type="molecule type" value="Genomic_DNA"/>
</dbReference>
<evidence type="ECO:0000256" key="1">
    <source>
        <dbReference type="SAM" id="MobiDB-lite"/>
    </source>
</evidence>
<reference evidence="2 3" key="1">
    <citation type="journal article" date="2018" name="Cell">
        <title>The Chara Genome: Secondary Complexity and Implications for Plant Terrestrialization.</title>
        <authorList>
            <person name="Nishiyama T."/>
            <person name="Sakayama H."/>
            <person name="Vries J.D."/>
            <person name="Buschmann H."/>
            <person name="Saint-Marcoux D."/>
            <person name="Ullrich K.K."/>
            <person name="Haas F.B."/>
            <person name="Vanderstraeten L."/>
            <person name="Becker D."/>
            <person name="Lang D."/>
            <person name="Vosolsobe S."/>
            <person name="Rombauts S."/>
            <person name="Wilhelmsson P.K.I."/>
            <person name="Janitza P."/>
            <person name="Kern R."/>
            <person name="Heyl A."/>
            <person name="Rumpler F."/>
            <person name="Villalobos L.I.A.C."/>
            <person name="Clay J.M."/>
            <person name="Skokan R."/>
            <person name="Toyoda A."/>
            <person name="Suzuki Y."/>
            <person name="Kagoshima H."/>
            <person name="Schijlen E."/>
            <person name="Tajeshwar N."/>
            <person name="Catarino B."/>
            <person name="Hetherington A.J."/>
            <person name="Saltykova A."/>
            <person name="Bonnot C."/>
            <person name="Breuninger H."/>
            <person name="Symeonidi A."/>
            <person name="Radhakrishnan G.V."/>
            <person name="Van Nieuwerburgh F."/>
            <person name="Deforce D."/>
            <person name="Chang C."/>
            <person name="Karol K.G."/>
            <person name="Hedrich R."/>
            <person name="Ulvskov P."/>
            <person name="Glockner G."/>
            <person name="Delwiche C.F."/>
            <person name="Petrasek J."/>
            <person name="Van de Peer Y."/>
            <person name="Friml J."/>
            <person name="Beilby M."/>
            <person name="Dolan L."/>
            <person name="Kohara Y."/>
            <person name="Sugano S."/>
            <person name="Fujiyama A."/>
            <person name="Delaux P.-M."/>
            <person name="Quint M."/>
            <person name="TheiBen G."/>
            <person name="Hagemann M."/>
            <person name="Harholt J."/>
            <person name="Dunand C."/>
            <person name="Zachgo S."/>
            <person name="Langdale J."/>
            <person name="Maumus F."/>
            <person name="Straeten D.V.D."/>
            <person name="Gould S.B."/>
            <person name="Rensing S.A."/>
        </authorList>
    </citation>
    <scope>NUCLEOTIDE SEQUENCE [LARGE SCALE GENOMIC DNA]</scope>
    <source>
        <strain evidence="2 3">S276</strain>
    </source>
</reference>
<proteinExistence type="predicted"/>
<comment type="caution">
    <text evidence="2">The sequence shown here is derived from an EMBL/GenBank/DDBJ whole genome shotgun (WGS) entry which is preliminary data.</text>
</comment>
<dbReference type="AlphaFoldDB" id="A0A388JR54"/>
<organism evidence="2 3">
    <name type="scientific">Chara braunii</name>
    <name type="common">Braun's stonewort</name>
    <dbReference type="NCBI Taxonomy" id="69332"/>
    <lineage>
        <taxon>Eukaryota</taxon>
        <taxon>Viridiplantae</taxon>
        <taxon>Streptophyta</taxon>
        <taxon>Charophyceae</taxon>
        <taxon>Charales</taxon>
        <taxon>Characeae</taxon>
        <taxon>Chara</taxon>
    </lineage>
</organism>
<dbReference type="Gramene" id="GBG60260">
    <property type="protein sequence ID" value="GBG60260"/>
    <property type="gene ID" value="CBR_g4213"/>
</dbReference>
<accession>A0A388JR54</accession>
<gene>
    <name evidence="2" type="ORF">CBR_g4213</name>
</gene>